<comment type="caution">
    <text evidence="1">The sequence shown here is derived from an EMBL/GenBank/DDBJ whole genome shotgun (WGS) entry which is preliminary data.</text>
</comment>
<organism evidence="1 2">
    <name type="scientific">Linderina macrospora</name>
    <dbReference type="NCBI Taxonomy" id="4868"/>
    <lineage>
        <taxon>Eukaryota</taxon>
        <taxon>Fungi</taxon>
        <taxon>Fungi incertae sedis</taxon>
        <taxon>Zoopagomycota</taxon>
        <taxon>Kickxellomycotina</taxon>
        <taxon>Kickxellomycetes</taxon>
        <taxon>Kickxellales</taxon>
        <taxon>Kickxellaceae</taxon>
        <taxon>Linderina</taxon>
    </lineage>
</organism>
<evidence type="ECO:0000313" key="1">
    <source>
        <dbReference type="EMBL" id="KAJ1948975.1"/>
    </source>
</evidence>
<reference evidence="1" key="1">
    <citation type="submission" date="2022-07" db="EMBL/GenBank/DDBJ databases">
        <title>Phylogenomic reconstructions and comparative analyses of Kickxellomycotina fungi.</title>
        <authorList>
            <person name="Reynolds N.K."/>
            <person name="Stajich J.E."/>
            <person name="Barry K."/>
            <person name="Grigoriev I.V."/>
            <person name="Crous P."/>
            <person name="Smith M.E."/>
        </authorList>
    </citation>
    <scope>NUCLEOTIDE SEQUENCE</scope>
    <source>
        <strain evidence="1">NRRL 5244</strain>
    </source>
</reference>
<dbReference type="Proteomes" id="UP001150603">
    <property type="component" value="Unassembled WGS sequence"/>
</dbReference>
<proteinExistence type="predicted"/>
<evidence type="ECO:0000313" key="2">
    <source>
        <dbReference type="Proteomes" id="UP001150603"/>
    </source>
</evidence>
<gene>
    <name evidence="1" type="primary">sge1</name>
    <name evidence="1" type="ORF">FBU59_001352</name>
</gene>
<sequence length="655" mass="73006">MDVPLDAVGKMLDSQNERQHLQSHHVQQQQLQMQQQQQQFQMEQMHQLQQQQQPGQQQRAQRRATKPCYEFLRKGRCKRGSECNFQHVSLAEAMAMDPNLPATVVAGAQQSMMANGAGMPVFAPGTQFGSAPQPQQLPQQQQQQFYNNGGAQRPPPNNDAPMSTTAVYVTNIPDEALSEESVREFFGKFGTIVSVRMDFQRHSAHIDYTEPQAQQQALSTPEAIFNNRFVRVLKGRLPRGAAAPSADASAGASAPPAEPAVPIWRPKSARIKKAELIDKYVKQQKSYFDKLKTPGLTADMKSVIMSSLKTISAKLAELQKPSAPPVAAAAATPESPAPACRQNVLPRITRRLTDSEKEQIGDGTIVVFDEKEAKMKRWTDGRQWTPSRIMGNFLVYREVERKLQPSEEAAVELERWNHEAAHGSGAFSSHKGMFFPKLRGLMKKTISLNVPDNEQAFLAQTSTRAPRMHQQHLIAYFLAETTTMLPSPDDMEELQSLKLPFSMLCIQKFRRPLSVDIIDDNDYEVLVSEKEDDDEAPAPRPESPQMPERYSVAAIEPLPDDQPALQLPHMPPGGPAADASHYFQMAGTSLPFLQAMAESPHLLNFQLSDMYTDTLVHPMALAAEPFPVSTIRPQDSLQGADGAKRTDDGEKRERE</sequence>
<protein>
    <submittedName>
        <fullName evidence="1">Global transcription regulator sge1</fullName>
    </submittedName>
</protein>
<accession>A0ACC1JE31</accession>
<name>A0ACC1JE31_9FUNG</name>
<keyword evidence="2" id="KW-1185">Reference proteome</keyword>
<dbReference type="EMBL" id="JANBPW010000580">
    <property type="protein sequence ID" value="KAJ1948975.1"/>
    <property type="molecule type" value="Genomic_DNA"/>
</dbReference>